<dbReference type="EMBL" id="CVRI01000054">
    <property type="protein sequence ID" value="CRK99911.1"/>
    <property type="molecule type" value="Genomic_DNA"/>
</dbReference>
<name>A0A1J1II24_9DIPT</name>
<evidence type="ECO:0000313" key="3">
    <source>
        <dbReference type="Proteomes" id="UP000183832"/>
    </source>
</evidence>
<keyword evidence="1" id="KW-0472">Membrane</keyword>
<protein>
    <submittedName>
        <fullName evidence="2">CLUMA_CG013214, isoform A</fullName>
    </submittedName>
</protein>
<keyword evidence="1" id="KW-1133">Transmembrane helix</keyword>
<keyword evidence="3" id="KW-1185">Reference proteome</keyword>
<feature type="transmembrane region" description="Helical" evidence="1">
    <location>
        <begin position="16"/>
        <end position="34"/>
    </location>
</feature>
<organism evidence="2 3">
    <name type="scientific">Clunio marinus</name>
    <dbReference type="NCBI Taxonomy" id="568069"/>
    <lineage>
        <taxon>Eukaryota</taxon>
        <taxon>Metazoa</taxon>
        <taxon>Ecdysozoa</taxon>
        <taxon>Arthropoda</taxon>
        <taxon>Hexapoda</taxon>
        <taxon>Insecta</taxon>
        <taxon>Pterygota</taxon>
        <taxon>Neoptera</taxon>
        <taxon>Endopterygota</taxon>
        <taxon>Diptera</taxon>
        <taxon>Nematocera</taxon>
        <taxon>Chironomoidea</taxon>
        <taxon>Chironomidae</taxon>
        <taxon>Clunio</taxon>
    </lineage>
</organism>
<feature type="transmembrane region" description="Helical" evidence="1">
    <location>
        <begin position="54"/>
        <end position="74"/>
    </location>
</feature>
<accession>A0A1J1II24</accession>
<gene>
    <name evidence="2" type="ORF">CLUMA_CG013214</name>
</gene>
<dbReference type="AlphaFoldDB" id="A0A1J1II24"/>
<evidence type="ECO:0000256" key="1">
    <source>
        <dbReference type="SAM" id="Phobius"/>
    </source>
</evidence>
<proteinExistence type="predicted"/>
<reference evidence="2 3" key="1">
    <citation type="submission" date="2015-04" db="EMBL/GenBank/DDBJ databases">
        <authorList>
            <person name="Syromyatnikov M.Y."/>
            <person name="Popov V.N."/>
        </authorList>
    </citation>
    <scope>NUCLEOTIDE SEQUENCE [LARGE SCALE GENOMIC DNA]</scope>
</reference>
<sequence>MKKSAQEDKKNVSRKHVYQLITSITPARWATFLFMNKTQMHVDTNTTTEYYQHWICYTFGSLIWRLACCCLLYNKKKRKIEEIKNDFAQKREASKSQHSLMK</sequence>
<dbReference type="Proteomes" id="UP000183832">
    <property type="component" value="Unassembled WGS sequence"/>
</dbReference>
<evidence type="ECO:0000313" key="2">
    <source>
        <dbReference type="EMBL" id="CRK99911.1"/>
    </source>
</evidence>
<keyword evidence="1" id="KW-0812">Transmembrane</keyword>